<keyword evidence="1" id="KW-0472">Membrane</keyword>
<sequence>MASDLILLTMAAIMFPYVLEMLVLALSFPLAFVIPYCIRHLAQRLESYYKRNYKDYLEFVQGSLQGRARSSCWSGRTMDVLDRLKNHK</sequence>
<comment type="caution">
    <text evidence="2">The sequence shown here is derived from an EMBL/GenBank/DDBJ whole genome shotgun (WGS) entry which is preliminary data.</text>
</comment>
<dbReference type="Proteomes" id="UP001345219">
    <property type="component" value="Chromosome 19"/>
</dbReference>
<evidence type="ECO:0000313" key="3">
    <source>
        <dbReference type="Proteomes" id="UP001345219"/>
    </source>
</evidence>
<gene>
    <name evidence="2" type="ORF">SAY87_024758</name>
</gene>
<reference evidence="2 3" key="1">
    <citation type="journal article" date="2023" name="Hortic Res">
        <title>Pangenome of water caltrop reveals structural variations and asymmetric subgenome divergence after allopolyploidization.</title>
        <authorList>
            <person name="Zhang X."/>
            <person name="Chen Y."/>
            <person name="Wang L."/>
            <person name="Yuan Y."/>
            <person name="Fang M."/>
            <person name="Shi L."/>
            <person name="Lu R."/>
            <person name="Comes H.P."/>
            <person name="Ma Y."/>
            <person name="Chen Y."/>
            <person name="Huang G."/>
            <person name="Zhou Y."/>
            <person name="Zheng Z."/>
            <person name="Qiu Y."/>
        </authorList>
    </citation>
    <scope>NUCLEOTIDE SEQUENCE [LARGE SCALE GENOMIC DNA]</scope>
    <source>
        <tissue evidence="2">Roots</tissue>
    </source>
</reference>
<evidence type="ECO:0000256" key="1">
    <source>
        <dbReference type="SAM" id="Phobius"/>
    </source>
</evidence>
<dbReference type="AlphaFoldDB" id="A0AAN7G9Y6"/>
<keyword evidence="3" id="KW-1185">Reference proteome</keyword>
<accession>A0AAN7G9Y6</accession>
<protein>
    <submittedName>
        <fullName evidence="2">Uncharacterized protein</fullName>
    </submittedName>
</protein>
<organism evidence="2 3">
    <name type="scientific">Trapa incisa</name>
    <dbReference type="NCBI Taxonomy" id="236973"/>
    <lineage>
        <taxon>Eukaryota</taxon>
        <taxon>Viridiplantae</taxon>
        <taxon>Streptophyta</taxon>
        <taxon>Embryophyta</taxon>
        <taxon>Tracheophyta</taxon>
        <taxon>Spermatophyta</taxon>
        <taxon>Magnoliopsida</taxon>
        <taxon>eudicotyledons</taxon>
        <taxon>Gunneridae</taxon>
        <taxon>Pentapetalae</taxon>
        <taxon>rosids</taxon>
        <taxon>malvids</taxon>
        <taxon>Myrtales</taxon>
        <taxon>Lythraceae</taxon>
        <taxon>Trapa</taxon>
    </lineage>
</organism>
<dbReference type="EMBL" id="JAXIOK010000024">
    <property type="protein sequence ID" value="KAK4741170.1"/>
    <property type="molecule type" value="Genomic_DNA"/>
</dbReference>
<feature type="transmembrane region" description="Helical" evidence="1">
    <location>
        <begin position="6"/>
        <end position="34"/>
    </location>
</feature>
<proteinExistence type="predicted"/>
<keyword evidence="1" id="KW-1133">Transmembrane helix</keyword>
<evidence type="ECO:0000313" key="2">
    <source>
        <dbReference type="EMBL" id="KAK4741170.1"/>
    </source>
</evidence>
<name>A0AAN7G9Y6_9MYRT</name>
<keyword evidence="1" id="KW-0812">Transmembrane</keyword>